<comment type="caution">
    <text evidence="1">The sequence shown here is derived from an EMBL/GenBank/DDBJ whole genome shotgun (WGS) entry which is preliminary data.</text>
</comment>
<gene>
    <name evidence="1" type="ORF">LOK49_LG05G03110</name>
</gene>
<name>A0ACC0HMJ7_9ERIC</name>
<proteinExistence type="predicted"/>
<sequence length="182" mass="20877">MIAYETYFRSLCSAGRLDEAEALSKKMMKKRTVLEICVYGSFIEALFWAGWGEGNVDDALRIFNEIVTSSGLVYCVDICNHILGGYWKVGRVADAEKFFDQLQDGCFVVPNLSTYKTMVVDIAKKNQWVNELKKRYLHDWNVAIWELHISYGKLATWRPGTKVCSGLKEIFYGKLIYMLGNK</sequence>
<evidence type="ECO:0000313" key="2">
    <source>
        <dbReference type="Proteomes" id="UP001060215"/>
    </source>
</evidence>
<organism evidence="1 2">
    <name type="scientific">Camellia lanceoleosa</name>
    <dbReference type="NCBI Taxonomy" id="1840588"/>
    <lineage>
        <taxon>Eukaryota</taxon>
        <taxon>Viridiplantae</taxon>
        <taxon>Streptophyta</taxon>
        <taxon>Embryophyta</taxon>
        <taxon>Tracheophyta</taxon>
        <taxon>Spermatophyta</taxon>
        <taxon>Magnoliopsida</taxon>
        <taxon>eudicotyledons</taxon>
        <taxon>Gunneridae</taxon>
        <taxon>Pentapetalae</taxon>
        <taxon>asterids</taxon>
        <taxon>Ericales</taxon>
        <taxon>Theaceae</taxon>
        <taxon>Camellia</taxon>
    </lineage>
</organism>
<dbReference type="Proteomes" id="UP001060215">
    <property type="component" value="Chromosome 4"/>
</dbReference>
<protein>
    <submittedName>
        <fullName evidence="1">Pentatricopeptide repeat-containing protein</fullName>
    </submittedName>
</protein>
<accession>A0ACC0HMJ7</accession>
<keyword evidence="2" id="KW-1185">Reference proteome</keyword>
<dbReference type="EMBL" id="CM045761">
    <property type="protein sequence ID" value="KAI8014435.1"/>
    <property type="molecule type" value="Genomic_DNA"/>
</dbReference>
<evidence type="ECO:0000313" key="1">
    <source>
        <dbReference type="EMBL" id="KAI8014435.1"/>
    </source>
</evidence>
<reference evidence="1 2" key="1">
    <citation type="journal article" date="2022" name="Plant J.">
        <title>Chromosome-level genome of Camellia lanceoleosa provides a valuable resource for understanding genome evolution and self-incompatibility.</title>
        <authorList>
            <person name="Gong W."/>
            <person name="Xiao S."/>
            <person name="Wang L."/>
            <person name="Liao Z."/>
            <person name="Chang Y."/>
            <person name="Mo W."/>
            <person name="Hu G."/>
            <person name="Li W."/>
            <person name="Zhao G."/>
            <person name="Zhu H."/>
            <person name="Hu X."/>
            <person name="Ji K."/>
            <person name="Xiang X."/>
            <person name="Song Q."/>
            <person name="Yuan D."/>
            <person name="Jin S."/>
            <person name="Zhang L."/>
        </authorList>
    </citation>
    <scope>NUCLEOTIDE SEQUENCE [LARGE SCALE GENOMIC DNA]</scope>
    <source>
        <strain evidence="1">SQ_2022a</strain>
    </source>
</reference>